<dbReference type="OrthoDB" id="826619at2"/>
<dbReference type="InterPro" id="IPR011467">
    <property type="entry name" value="DUF1573"/>
</dbReference>
<accession>A1ZLK1</accession>
<proteinExistence type="predicted"/>
<dbReference type="AlphaFoldDB" id="A1ZLK1"/>
<dbReference type="Gene3D" id="2.60.40.10">
    <property type="entry name" value="Immunoglobulins"/>
    <property type="match status" value="1"/>
</dbReference>
<feature type="signal peptide" evidence="1">
    <location>
        <begin position="1"/>
        <end position="22"/>
    </location>
</feature>
<dbReference type="RefSeq" id="WP_002697494.1">
    <property type="nucleotide sequence ID" value="NZ_AAWS01000014.1"/>
</dbReference>
<name>A1ZLK1_MICM2</name>
<organism evidence="2 3">
    <name type="scientific">Microscilla marina ATCC 23134</name>
    <dbReference type="NCBI Taxonomy" id="313606"/>
    <lineage>
        <taxon>Bacteria</taxon>
        <taxon>Pseudomonadati</taxon>
        <taxon>Bacteroidota</taxon>
        <taxon>Cytophagia</taxon>
        <taxon>Cytophagales</taxon>
        <taxon>Microscillaceae</taxon>
        <taxon>Microscilla</taxon>
    </lineage>
</organism>
<sequence length="141" mass="15117">MIKQKLTLALSLILLAGLTVFAQQMAFNTPQKATINTTKASFQWQKTAYSFGKITQNKPAKATFSFVNTGNEPLVITSAVGSCGCTVANYPKQPIRPGQKGEVTAVYNAAKLGSFNKTITLTSNAQQTKTVLSINGEVVKK</sequence>
<evidence type="ECO:0008006" key="4">
    <source>
        <dbReference type="Google" id="ProtNLM"/>
    </source>
</evidence>
<evidence type="ECO:0000313" key="3">
    <source>
        <dbReference type="Proteomes" id="UP000004095"/>
    </source>
</evidence>
<feature type="chain" id="PRO_5002641525" description="Lipoprotein" evidence="1">
    <location>
        <begin position="23"/>
        <end position="141"/>
    </location>
</feature>
<dbReference type="Proteomes" id="UP000004095">
    <property type="component" value="Unassembled WGS sequence"/>
</dbReference>
<dbReference type="PANTHER" id="PTHR37833:SF1">
    <property type="entry name" value="SIGNAL PEPTIDE PROTEIN"/>
    <property type="match status" value="1"/>
</dbReference>
<dbReference type="InterPro" id="IPR013783">
    <property type="entry name" value="Ig-like_fold"/>
</dbReference>
<gene>
    <name evidence="2" type="ORF">M23134_07853</name>
</gene>
<comment type="caution">
    <text evidence="2">The sequence shown here is derived from an EMBL/GenBank/DDBJ whole genome shotgun (WGS) entry which is preliminary data.</text>
</comment>
<protein>
    <recommendedName>
        <fullName evidence="4">Lipoprotein</fullName>
    </recommendedName>
</protein>
<keyword evidence="1" id="KW-0732">Signal</keyword>
<dbReference type="Pfam" id="PF07610">
    <property type="entry name" value="DUF1573"/>
    <property type="match status" value="1"/>
</dbReference>
<dbReference type="EMBL" id="AAWS01000014">
    <property type="protein sequence ID" value="EAY28755.1"/>
    <property type="molecule type" value="Genomic_DNA"/>
</dbReference>
<evidence type="ECO:0000313" key="2">
    <source>
        <dbReference type="EMBL" id="EAY28755.1"/>
    </source>
</evidence>
<dbReference type="PANTHER" id="PTHR37833">
    <property type="entry name" value="LIPOPROTEIN-RELATED"/>
    <property type="match status" value="1"/>
</dbReference>
<dbReference type="eggNOG" id="ENOG50333IH">
    <property type="taxonomic scope" value="Bacteria"/>
</dbReference>
<evidence type="ECO:0000256" key="1">
    <source>
        <dbReference type="SAM" id="SignalP"/>
    </source>
</evidence>
<reference evidence="2 3" key="1">
    <citation type="submission" date="2007-01" db="EMBL/GenBank/DDBJ databases">
        <authorList>
            <person name="Haygood M."/>
            <person name="Podell S."/>
            <person name="Anderson C."/>
            <person name="Hopkinson B."/>
            <person name="Roe K."/>
            <person name="Barbeau K."/>
            <person name="Gaasterland T."/>
            <person name="Ferriera S."/>
            <person name="Johnson J."/>
            <person name="Kravitz S."/>
            <person name="Beeson K."/>
            <person name="Sutton G."/>
            <person name="Rogers Y.-H."/>
            <person name="Friedman R."/>
            <person name="Frazier M."/>
            <person name="Venter J.C."/>
        </authorList>
    </citation>
    <scope>NUCLEOTIDE SEQUENCE [LARGE SCALE GENOMIC DNA]</scope>
    <source>
        <strain evidence="2 3">ATCC 23134</strain>
    </source>
</reference>
<keyword evidence="3" id="KW-1185">Reference proteome</keyword>